<organism evidence="2">
    <name type="scientific">Candidatus Kentrum sp. LFY</name>
    <dbReference type="NCBI Taxonomy" id="2126342"/>
    <lineage>
        <taxon>Bacteria</taxon>
        <taxon>Pseudomonadati</taxon>
        <taxon>Pseudomonadota</taxon>
        <taxon>Gammaproteobacteria</taxon>
        <taxon>Candidatus Kentrum</taxon>
    </lineage>
</organism>
<feature type="transmembrane region" description="Helical" evidence="1">
    <location>
        <begin position="77"/>
        <end position="99"/>
    </location>
</feature>
<sequence length="128" mass="14516">MSNPELEKHKALCDYAKNSYDSGIHLLFRIQDRASFLTTIIASLFAIFGALIVTIIQSNDACDYLQFVISDDNPVRIVLYIILLVFFIGMISSILLLFYTISIKGVAFQSIVDKNFMVCHTETSRRIL</sequence>
<keyword evidence="1" id="KW-0472">Membrane</keyword>
<reference evidence="2" key="1">
    <citation type="submission" date="2019-02" db="EMBL/GenBank/DDBJ databases">
        <authorList>
            <person name="Gruber-Vodicka R. H."/>
            <person name="Seah K. B. B."/>
        </authorList>
    </citation>
    <scope>NUCLEOTIDE SEQUENCE</scope>
    <source>
        <strain evidence="2">BECK_M6</strain>
    </source>
</reference>
<accession>A0A450U6Z1</accession>
<dbReference type="AlphaFoldDB" id="A0A450U6Z1"/>
<gene>
    <name evidence="2" type="ORF">BECKLFY1418A_GA0070994_1001102</name>
</gene>
<keyword evidence="1" id="KW-0812">Transmembrane</keyword>
<feature type="transmembrane region" description="Helical" evidence="1">
    <location>
        <begin position="36"/>
        <end position="57"/>
    </location>
</feature>
<evidence type="ECO:0000256" key="1">
    <source>
        <dbReference type="SAM" id="Phobius"/>
    </source>
</evidence>
<name>A0A450U6Z1_9GAMM</name>
<protein>
    <submittedName>
        <fullName evidence="2">Uncharacterized protein</fullName>
    </submittedName>
</protein>
<keyword evidence="1" id="KW-1133">Transmembrane helix</keyword>
<evidence type="ECO:0000313" key="2">
    <source>
        <dbReference type="EMBL" id="VFJ87426.1"/>
    </source>
</evidence>
<dbReference type="EMBL" id="CAADFH010000001">
    <property type="protein sequence ID" value="VFJ87426.1"/>
    <property type="molecule type" value="Genomic_DNA"/>
</dbReference>
<proteinExistence type="predicted"/>